<comment type="caution">
    <text evidence="2">The sequence shown here is derived from an EMBL/GenBank/DDBJ whole genome shotgun (WGS) entry which is preliminary data.</text>
</comment>
<keyword evidence="3" id="KW-1185">Reference proteome</keyword>
<feature type="compositionally biased region" description="Polar residues" evidence="1">
    <location>
        <begin position="126"/>
        <end position="137"/>
    </location>
</feature>
<evidence type="ECO:0000256" key="1">
    <source>
        <dbReference type="SAM" id="MobiDB-lite"/>
    </source>
</evidence>
<evidence type="ECO:0000313" key="2">
    <source>
        <dbReference type="EMBL" id="KYH25836.1"/>
    </source>
</evidence>
<gene>
    <name evidence="2" type="ORF">HAPAU_25140</name>
</gene>
<dbReference type="AlphaFoldDB" id="A0A151ADT4"/>
<sequence length="137" mass="15103">MKPALDDIFLPYGWAAAAFREDRIEFRREEDRLTLVAEPTEESPVMPELCASQLWGIRCEQRAGEAKSGMRLGCVATMDTAVETLLTYMQQINGIADSEGGISVGRVMELLDTDTPTADPDGWGRTPSNQIDTQPPL</sequence>
<dbReference type="Proteomes" id="UP000075321">
    <property type="component" value="Unassembled WGS sequence"/>
</dbReference>
<protein>
    <submittedName>
        <fullName evidence="2">Uncharacterized protein</fullName>
    </submittedName>
</protein>
<evidence type="ECO:0000313" key="3">
    <source>
        <dbReference type="Proteomes" id="UP000075321"/>
    </source>
</evidence>
<accession>A0A151ADT4</accession>
<reference evidence="2 3" key="1">
    <citation type="submission" date="2016-02" db="EMBL/GenBank/DDBJ databases">
        <title>Genome sequence of Halalkalicoccus paucihalophilus DSM 24557.</title>
        <authorList>
            <person name="Poehlein A."/>
            <person name="Daniel R."/>
        </authorList>
    </citation>
    <scope>NUCLEOTIDE SEQUENCE [LARGE SCALE GENOMIC DNA]</scope>
    <source>
        <strain evidence="2 3">DSM 24557</strain>
    </source>
</reference>
<feature type="region of interest" description="Disordered" evidence="1">
    <location>
        <begin position="112"/>
        <end position="137"/>
    </location>
</feature>
<proteinExistence type="predicted"/>
<dbReference type="RefSeq" id="WP_066382943.1">
    <property type="nucleotide sequence ID" value="NZ_LTAZ01000005.1"/>
</dbReference>
<dbReference type="PATRIC" id="fig|1008153.3.peg.2562"/>
<organism evidence="2 3">
    <name type="scientific">Halalkalicoccus paucihalophilus</name>
    <dbReference type="NCBI Taxonomy" id="1008153"/>
    <lineage>
        <taxon>Archaea</taxon>
        <taxon>Methanobacteriati</taxon>
        <taxon>Methanobacteriota</taxon>
        <taxon>Stenosarchaea group</taxon>
        <taxon>Halobacteria</taxon>
        <taxon>Halobacteriales</taxon>
        <taxon>Halococcaceae</taxon>
        <taxon>Halalkalicoccus</taxon>
    </lineage>
</organism>
<dbReference type="EMBL" id="LTAZ01000005">
    <property type="protein sequence ID" value="KYH25836.1"/>
    <property type="molecule type" value="Genomic_DNA"/>
</dbReference>
<name>A0A151ADT4_9EURY</name>